<feature type="region of interest" description="Disordered" evidence="1">
    <location>
        <begin position="112"/>
        <end position="172"/>
    </location>
</feature>
<name>A0A9P7YCG6_9HELO</name>
<comment type="caution">
    <text evidence="2">The sequence shown here is derived from an EMBL/GenBank/DDBJ whole genome shotgun (WGS) entry which is preliminary data.</text>
</comment>
<organism evidence="2 3">
    <name type="scientific">Amylocarpus encephaloides</name>
    <dbReference type="NCBI Taxonomy" id="45428"/>
    <lineage>
        <taxon>Eukaryota</taxon>
        <taxon>Fungi</taxon>
        <taxon>Dikarya</taxon>
        <taxon>Ascomycota</taxon>
        <taxon>Pezizomycotina</taxon>
        <taxon>Leotiomycetes</taxon>
        <taxon>Helotiales</taxon>
        <taxon>Helotiales incertae sedis</taxon>
        <taxon>Amylocarpus</taxon>
    </lineage>
</organism>
<evidence type="ECO:0000256" key="1">
    <source>
        <dbReference type="SAM" id="MobiDB-lite"/>
    </source>
</evidence>
<evidence type="ECO:0000313" key="3">
    <source>
        <dbReference type="Proteomes" id="UP000824998"/>
    </source>
</evidence>
<feature type="compositionally biased region" description="Low complexity" evidence="1">
    <location>
        <begin position="112"/>
        <end position="150"/>
    </location>
</feature>
<gene>
    <name evidence="2" type="ORF">BJ875DRAFT_444681</name>
</gene>
<protein>
    <submittedName>
        <fullName evidence="2">Uncharacterized protein</fullName>
    </submittedName>
</protein>
<dbReference type="Proteomes" id="UP000824998">
    <property type="component" value="Unassembled WGS sequence"/>
</dbReference>
<evidence type="ECO:0000313" key="2">
    <source>
        <dbReference type="EMBL" id="KAG9230786.1"/>
    </source>
</evidence>
<dbReference type="EMBL" id="MU251644">
    <property type="protein sequence ID" value="KAG9230786.1"/>
    <property type="molecule type" value="Genomic_DNA"/>
</dbReference>
<sequence length="172" mass="17658">MPASSPSSLVLAGSYQLAQTLAPCCQSLDPDPGLRVRDSARLVGAKVGGQTEKLAGSLMLCIPLKAAHPALLKASSSDEYLLFPPSNLQSPVAVSSLQSALQSVVVSRLQSPVSTPGSRLSTSHPSSAALPPLRPSLSPSTGPPSSLRSSFLSARPPAARRPTTKADQTRPG</sequence>
<proteinExistence type="predicted"/>
<keyword evidence="3" id="KW-1185">Reference proteome</keyword>
<dbReference type="AlphaFoldDB" id="A0A9P7YCG6"/>
<accession>A0A9P7YCG6</accession>
<reference evidence="2" key="1">
    <citation type="journal article" date="2021" name="IMA Fungus">
        <title>Genomic characterization of three marine fungi, including Emericellopsis atlantica sp. nov. with signatures of a generalist lifestyle and marine biomass degradation.</title>
        <authorList>
            <person name="Hagestad O.C."/>
            <person name="Hou L."/>
            <person name="Andersen J.H."/>
            <person name="Hansen E.H."/>
            <person name="Altermark B."/>
            <person name="Li C."/>
            <person name="Kuhnert E."/>
            <person name="Cox R.J."/>
            <person name="Crous P.W."/>
            <person name="Spatafora J.W."/>
            <person name="Lail K."/>
            <person name="Amirebrahimi M."/>
            <person name="Lipzen A."/>
            <person name="Pangilinan J."/>
            <person name="Andreopoulos W."/>
            <person name="Hayes R.D."/>
            <person name="Ng V."/>
            <person name="Grigoriev I.V."/>
            <person name="Jackson S.A."/>
            <person name="Sutton T.D.S."/>
            <person name="Dobson A.D.W."/>
            <person name="Rama T."/>
        </authorList>
    </citation>
    <scope>NUCLEOTIDE SEQUENCE</scope>
    <source>
        <strain evidence="2">TRa018bII</strain>
    </source>
</reference>